<evidence type="ECO:0000256" key="5">
    <source>
        <dbReference type="ARBA" id="ARBA00022989"/>
    </source>
</evidence>
<feature type="transmembrane region" description="Helical" evidence="8">
    <location>
        <begin position="155"/>
        <end position="176"/>
    </location>
</feature>
<evidence type="ECO:0000256" key="3">
    <source>
        <dbReference type="ARBA" id="ARBA00022448"/>
    </source>
</evidence>
<proteinExistence type="inferred from homology"/>
<dbReference type="InterPro" id="IPR020846">
    <property type="entry name" value="MFS_dom"/>
</dbReference>
<dbReference type="Gene3D" id="1.20.1250.20">
    <property type="entry name" value="MFS general substrate transporter like domains"/>
    <property type="match status" value="1"/>
</dbReference>
<evidence type="ECO:0000256" key="8">
    <source>
        <dbReference type="SAM" id="Phobius"/>
    </source>
</evidence>
<feature type="transmembrane region" description="Helical" evidence="8">
    <location>
        <begin position="334"/>
        <end position="358"/>
    </location>
</feature>
<dbReference type="KEGG" id="csph:CSPHI_02900"/>
<keyword evidence="3 7" id="KW-0813">Transport</keyword>
<dbReference type="AlphaFoldDB" id="A0A1L7CWK5"/>
<dbReference type="PROSITE" id="PS50850">
    <property type="entry name" value="MFS"/>
    <property type="match status" value="1"/>
</dbReference>
<feature type="transmembrane region" description="Helical" evidence="8">
    <location>
        <begin position="42"/>
        <end position="61"/>
    </location>
</feature>
<dbReference type="InterPro" id="IPR050814">
    <property type="entry name" value="Myo-inositol_Transporter"/>
</dbReference>
<feature type="transmembrane region" description="Helical" evidence="8">
    <location>
        <begin position="302"/>
        <end position="322"/>
    </location>
</feature>
<keyword evidence="11" id="KW-1185">Reference proteome</keyword>
<keyword evidence="6 8" id="KW-0472">Membrane</keyword>
<dbReference type="EMBL" id="CP009248">
    <property type="protein sequence ID" value="APT90191.1"/>
    <property type="molecule type" value="Genomic_DNA"/>
</dbReference>
<keyword evidence="5 8" id="KW-1133">Transmembrane helix</keyword>
<dbReference type="PROSITE" id="PS00217">
    <property type="entry name" value="SUGAR_TRANSPORT_2"/>
    <property type="match status" value="1"/>
</dbReference>
<evidence type="ECO:0000313" key="11">
    <source>
        <dbReference type="Proteomes" id="UP000185469"/>
    </source>
</evidence>
<feature type="transmembrane region" description="Helical" evidence="8">
    <location>
        <begin position="68"/>
        <end position="86"/>
    </location>
</feature>
<feature type="transmembrane region" description="Helical" evidence="8">
    <location>
        <begin position="128"/>
        <end position="149"/>
    </location>
</feature>
<feature type="domain" description="Major facilitator superfamily (MFS) profile" evidence="9">
    <location>
        <begin position="3"/>
        <end position="424"/>
    </location>
</feature>
<evidence type="ECO:0000256" key="2">
    <source>
        <dbReference type="ARBA" id="ARBA00010992"/>
    </source>
</evidence>
<feature type="transmembrane region" description="Helical" evidence="8">
    <location>
        <begin position="237"/>
        <end position="260"/>
    </location>
</feature>
<protein>
    <submittedName>
        <fullName evidence="10">MFS transporter</fullName>
    </submittedName>
</protein>
<dbReference type="PANTHER" id="PTHR48020">
    <property type="entry name" value="PROTON MYO-INOSITOL COTRANSPORTER"/>
    <property type="match status" value="1"/>
</dbReference>
<dbReference type="PROSITE" id="PS00216">
    <property type="entry name" value="SUGAR_TRANSPORT_1"/>
    <property type="match status" value="2"/>
</dbReference>
<gene>
    <name evidence="10" type="ORF">CSPHI_02900</name>
</gene>
<dbReference type="NCBIfam" id="TIGR00879">
    <property type="entry name" value="SP"/>
    <property type="match status" value="1"/>
</dbReference>
<dbReference type="InterPro" id="IPR005828">
    <property type="entry name" value="MFS_sugar_transport-like"/>
</dbReference>
<comment type="similarity">
    <text evidence="2 7">Belongs to the major facilitator superfamily. Sugar transporter (TC 2.A.1.1) family.</text>
</comment>
<feature type="transmembrane region" description="Helical" evidence="8">
    <location>
        <begin position="98"/>
        <end position="116"/>
    </location>
</feature>
<dbReference type="InterPro" id="IPR005829">
    <property type="entry name" value="Sugar_transporter_CS"/>
</dbReference>
<evidence type="ECO:0000256" key="7">
    <source>
        <dbReference type="RuleBase" id="RU003346"/>
    </source>
</evidence>
<dbReference type="Pfam" id="PF00083">
    <property type="entry name" value="Sugar_tr"/>
    <property type="match status" value="1"/>
</dbReference>
<comment type="subcellular location">
    <subcellularLocation>
        <location evidence="1">Cell membrane</location>
        <topology evidence="1">Multi-pass membrane protein</topology>
    </subcellularLocation>
</comment>
<evidence type="ECO:0000313" key="10">
    <source>
        <dbReference type="EMBL" id="APT90191.1"/>
    </source>
</evidence>
<dbReference type="Proteomes" id="UP000185469">
    <property type="component" value="Chromosome"/>
</dbReference>
<evidence type="ECO:0000256" key="6">
    <source>
        <dbReference type="ARBA" id="ARBA00023136"/>
    </source>
</evidence>
<dbReference type="STRING" id="1437874.CSPHI_02900"/>
<feature type="transmembrane region" description="Helical" evidence="8">
    <location>
        <begin position="396"/>
        <end position="417"/>
    </location>
</feature>
<dbReference type="InterPro" id="IPR003663">
    <property type="entry name" value="Sugar/inositol_transpt"/>
</dbReference>
<keyword evidence="4 8" id="KW-0812">Transmembrane</keyword>
<evidence type="ECO:0000256" key="1">
    <source>
        <dbReference type="ARBA" id="ARBA00004651"/>
    </source>
</evidence>
<dbReference type="SUPFAM" id="SSF103473">
    <property type="entry name" value="MFS general substrate transporter"/>
    <property type="match status" value="1"/>
</dbReference>
<dbReference type="GO" id="GO:0022857">
    <property type="term" value="F:transmembrane transporter activity"/>
    <property type="evidence" value="ECO:0007669"/>
    <property type="project" value="InterPro"/>
</dbReference>
<dbReference type="InterPro" id="IPR036259">
    <property type="entry name" value="MFS_trans_sf"/>
</dbReference>
<dbReference type="GO" id="GO:0005886">
    <property type="term" value="C:plasma membrane"/>
    <property type="evidence" value="ECO:0007669"/>
    <property type="project" value="UniProtKB-SubCell"/>
</dbReference>
<dbReference type="PRINTS" id="PR00171">
    <property type="entry name" value="SUGRTRNSPORT"/>
</dbReference>
<feature type="transmembrane region" description="Helical" evidence="8">
    <location>
        <begin position="272"/>
        <end position="295"/>
    </location>
</feature>
<name>A0A1L7CWK5_9CORY</name>
<evidence type="ECO:0000256" key="4">
    <source>
        <dbReference type="ARBA" id="ARBA00022692"/>
    </source>
</evidence>
<reference evidence="10 11" key="1">
    <citation type="submission" date="2014-08" db="EMBL/GenBank/DDBJ databases">
        <title>Complete genome sequence of Corynebacterium sphenisci CECT 5990(T) (=DSM 44792(T)), isolated from healthy wild penguins.</title>
        <authorList>
            <person name="Ruckert C."/>
            <person name="Albersmeier A."/>
            <person name="Winkler A."/>
            <person name="Kalinowski J."/>
        </authorList>
    </citation>
    <scope>NUCLEOTIDE SEQUENCE [LARGE SCALE GENOMIC DNA]</scope>
    <source>
        <strain evidence="10 11">DSM 44792</strain>
    </source>
</reference>
<sequence>MAVAAVAALGGLLFGYDTGVISGALLFIQRSFELTPAQESTVTAMLLVGAALGAVAGGRVADAIGRRATIAAGAVGFVAGSLWSAAAGSAVSLGAARTLLGLCIGAVSIVVPMYIAEMAAPDIRGRLVSLNSLMIVIGQLVAFLTNSALAGSGAWRWMLGLGAVPAVVLLAGMAALPETPAHLARRGRAEEALRVLRAMRGPGAAAADIEVAEGSADAATRRRERSLLRVPWIRRSVAVAMTIGVIQQITGVNAIVYFAPTMMAKVGLSAQNAVYTSIVIGTVSVVMCAVGMAVIDRVGRRRMLLIGLAGCSASLVALAPAYRAAAGSTAAAMLALGLMALFIAFQQASVSVATWLLISEVVPAEVRGVGMGLAGLALWVANWAVAQSFLPLVEAVGGAASFLLFACFGAAAAVFTARVVPETAGVSLAEVRRRMRAAAG</sequence>
<accession>A0A1L7CWK5</accession>
<feature type="transmembrane region" description="Helical" evidence="8">
    <location>
        <begin position="370"/>
        <end position="390"/>
    </location>
</feature>
<dbReference type="PANTHER" id="PTHR48020:SF12">
    <property type="entry name" value="PROTON MYO-INOSITOL COTRANSPORTER"/>
    <property type="match status" value="1"/>
</dbReference>
<evidence type="ECO:0000259" key="9">
    <source>
        <dbReference type="PROSITE" id="PS50850"/>
    </source>
</evidence>
<organism evidence="10 11">
    <name type="scientific">Corynebacterium sphenisci DSM 44792</name>
    <dbReference type="NCBI Taxonomy" id="1437874"/>
    <lineage>
        <taxon>Bacteria</taxon>
        <taxon>Bacillati</taxon>
        <taxon>Actinomycetota</taxon>
        <taxon>Actinomycetes</taxon>
        <taxon>Mycobacteriales</taxon>
        <taxon>Corynebacteriaceae</taxon>
        <taxon>Corynebacterium</taxon>
    </lineage>
</organism>